<dbReference type="Proteomes" id="UP000317835">
    <property type="component" value="Chromosome"/>
</dbReference>
<dbReference type="GO" id="GO:0016829">
    <property type="term" value="F:lyase activity"/>
    <property type="evidence" value="ECO:0007669"/>
    <property type="project" value="UniProtKB-KW"/>
</dbReference>
<evidence type="ECO:0000256" key="5">
    <source>
        <dbReference type="ARBA" id="ARBA00023124"/>
    </source>
</evidence>
<dbReference type="GO" id="GO:0003697">
    <property type="term" value="F:single-stranded DNA binding"/>
    <property type="evidence" value="ECO:0007669"/>
    <property type="project" value="InterPro"/>
</dbReference>
<evidence type="ECO:0000256" key="1">
    <source>
        <dbReference type="ARBA" id="ARBA00008136"/>
    </source>
</evidence>
<dbReference type="Pfam" id="PF02586">
    <property type="entry name" value="SRAP"/>
    <property type="match status" value="1"/>
</dbReference>
<dbReference type="SUPFAM" id="SSF143081">
    <property type="entry name" value="BB1717-like"/>
    <property type="match status" value="1"/>
</dbReference>
<evidence type="ECO:0000256" key="3">
    <source>
        <dbReference type="ARBA" id="ARBA00022763"/>
    </source>
</evidence>
<sequence>MCGRYTLRTTAREIAETFDVPEVPELPARFNIAPTQDVPVVRLGDGGREFHLLHWGLIPSWADDPDIGSRMINARAETVAEKPAFRRAFRSRRCLVVSDGFFEWRREGGRKQPYFIRMKDDRPFAFAGLWERWDKLGEPIESCTLITGEPNEVVALIHDRMPVIVPESAYEHWLDPDVQDPKRLQGLLVPCPSEEMEAYPVSTLVNSPSNDVERCVEPAS</sequence>
<dbReference type="GO" id="GO:0008233">
    <property type="term" value="F:peptidase activity"/>
    <property type="evidence" value="ECO:0007669"/>
    <property type="project" value="UniProtKB-KW"/>
</dbReference>
<dbReference type="AlphaFoldDB" id="A0A518H498"/>
<keyword evidence="5" id="KW-0190">Covalent protein-DNA linkage</keyword>
<evidence type="ECO:0000313" key="9">
    <source>
        <dbReference type="EMBL" id="QDV35659.1"/>
    </source>
</evidence>
<dbReference type="GO" id="GO:0106300">
    <property type="term" value="P:protein-DNA covalent cross-linking repair"/>
    <property type="evidence" value="ECO:0007669"/>
    <property type="project" value="InterPro"/>
</dbReference>
<keyword evidence="7" id="KW-0456">Lyase</keyword>
<evidence type="ECO:0000256" key="7">
    <source>
        <dbReference type="ARBA" id="ARBA00023239"/>
    </source>
</evidence>
<dbReference type="GO" id="GO:0006508">
    <property type="term" value="P:proteolysis"/>
    <property type="evidence" value="ECO:0007669"/>
    <property type="project" value="UniProtKB-KW"/>
</dbReference>
<name>A0A518H498_9BACT</name>
<dbReference type="OrthoDB" id="9782620at2"/>
<dbReference type="PANTHER" id="PTHR13604:SF0">
    <property type="entry name" value="ABASIC SITE PROCESSING PROTEIN HMCES"/>
    <property type="match status" value="1"/>
</dbReference>
<dbReference type="InterPro" id="IPR003738">
    <property type="entry name" value="SRAP"/>
</dbReference>
<gene>
    <name evidence="9" type="primary">yedK_2</name>
    <name evidence="9" type="ORF">ElP_35630</name>
</gene>
<reference evidence="9 10" key="1">
    <citation type="submission" date="2019-02" db="EMBL/GenBank/DDBJ databases">
        <title>Deep-cultivation of Planctomycetes and their phenomic and genomic characterization uncovers novel biology.</title>
        <authorList>
            <person name="Wiegand S."/>
            <person name="Jogler M."/>
            <person name="Boedeker C."/>
            <person name="Pinto D."/>
            <person name="Vollmers J."/>
            <person name="Rivas-Marin E."/>
            <person name="Kohn T."/>
            <person name="Peeters S.H."/>
            <person name="Heuer A."/>
            <person name="Rast P."/>
            <person name="Oberbeckmann S."/>
            <person name="Bunk B."/>
            <person name="Jeske O."/>
            <person name="Meyerdierks A."/>
            <person name="Storesund J.E."/>
            <person name="Kallscheuer N."/>
            <person name="Luecker S."/>
            <person name="Lage O.M."/>
            <person name="Pohl T."/>
            <person name="Merkel B.J."/>
            <person name="Hornburger P."/>
            <person name="Mueller R.-W."/>
            <person name="Bruemmer F."/>
            <person name="Labrenz M."/>
            <person name="Spormann A.M."/>
            <person name="Op den Camp H."/>
            <person name="Overmann J."/>
            <person name="Amann R."/>
            <person name="Jetten M.S.M."/>
            <person name="Mascher T."/>
            <person name="Medema M.H."/>
            <person name="Devos D.P."/>
            <person name="Kaster A.-K."/>
            <person name="Ovreas L."/>
            <person name="Rohde M."/>
            <person name="Galperin M.Y."/>
            <person name="Jogler C."/>
        </authorList>
    </citation>
    <scope>NUCLEOTIDE SEQUENCE [LARGE SCALE GENOMIC DNA]</scope>
    <source>
        <strain evidence="9 10">ElP</strain>
    </source>
</reference>
<dbReference type="EC" id="3.4.-.-" evidence="8"/>
<evidence type="ECO:0000256" key="2">
    <source>
        <dbReference type="ARBA" id="ARBA00022670"/>
    </source>
</evidence>
<evidence type="ECO:0000256" key="4">
    <source>
        <dbReference type="ARBA" id="ARBA00022801"/>
    </source>
</evidence>
<keyword evidence="10" id="KW-1185">Reference proteome</keyword>
<organism evidence="9 10">
    <name type="scientific">Tautonia plasticadhaerens</name>
    <dbReference type="NCBI Taxonomy" id="2527974"/>
    <lineage>
        <taxon>Bacteria</taxon>
        <taxon>Pseudomonadati</taxon>
        <taxon>Planctomycetota</taxon>
        <taxon>Planctomycetia</taxon>
        <taxon>Isosphaerales</taxon>
        <taxon>Isosphaeraceae</taxon>
        <taxon>Tautonia</taxon>
    </lineage>
</organism>
<evidence type="ECO:0000256" key="6">
    <source>
        <dbReference type="ARBA" id="ARBA00023125"/>
    </source>
</evidence>
<dbReference type="PANTHER" id="PTHR13604">
    <property type="entry name" value="DC12-RELATED"/>
    <property type="match status" value="1"/>
</dbReference>
<dbReference type="RefSeq" id="WP_145271378.1">
    <property type="nucleotide sequence ID" value="NZ_CP036426.1"/>
</dbReference>
<evidence type="ECO:0000313" key="10">
    <source>
        <dbReference type="Proteomes" id="UP000317835"/>
    </source>
</evidence>
<dbReference type="InterPro" id="IPR036590">
    <property type="entry name" value="SRAP-like"/>
</dbReference>
<dbReference type="Gene3D" id="3.90.1680.10">
    <property type="entry name" value="SOS response associated peptidase-like"/>
    <property type="match status" value="1"/>
</dbReference>
<proteinExistence type="inferred from homology"/>
<dbReference type="EMBL" id="CP036426">
    <property type="protein sequence ID" value="QDV35659.1"/>
    <property type="molecule type" value="Genomic_DNA"/>
</dbReference>
<keyword evidence="4 8" id="KW-0378">Hydrolase</keyword>
<keyword evidence="6" id="KW-0238">DNA-binding</keyword>
<evidence type="ECO:0000256" key="8">
    <source>
        <dbReference type="RuleBase" id="RU364100"/>
    </source>
</evidence>
<accession>A0A518H498</accession>
<keyword evidence="3" id="KW-0227">DNA damage</keyword>
<dbReference type="KEGG" id="tpla:ElP_35630"/>
<protein>
    <recommendedName>
        <fullName evidence="8">Abasic site processing protein</fullName>
        <ecNumber evidence="8">3.4.-.-</ecNumber>
    </recommendedName>
</protein>
<keyword evidence="2 8" id="KW-0645">Protease</keyword>
<comment type="similarity">
    <text evidence="1 8">Belongs to the SOS response-associated peptidase family.</text>
</comment>